<dbReference type="EMBL" id="KV722364">
    <property type="protein sequence ID" value="OCH92785.1"/>
    <property type="molecule type" value="Genomic_DNA"/>
</dbReference>
<sequence length="366" mass="41149">MVIFMHNKARLSSKYDRDNMDTHTRTCNRLSEQLHFDCSSGFPRVHIDLSCESVSYPLTRYPPTTSTTKVIIVGCGIAAPVLAIFLKLKGYEPVVYERLSEPTGLGLSLVSAFNRTLVRFAERHGVKIIWNHQLVSFEQHEDSVVVGFTNGATDNASFVIGCDGLHSNTRICLFREEKVNFTGLTQVAANTGGISPRPDSLVRQVMRNLVTQRESVAKETWRAMDEEAQKEFRENGPYSDWPFGGKELVKGAERITKYSLYDRPRLKTWYKGRVALLGDAAHPTSPHIGQGANQAFEDIYHLVRLPGKYTTSPSSTDTLQKVFSEYEATRIPRTSLLVKEAIKQGEGREVYGDEACKTRNDMTQAF</sequence>
<dbReference type="Gene3D" id="3.50.50.60">
    <property type="entry name" value="FAD/NAD(P)-binding domain"/>
    <property type="match status" value="2"/>
</dbReference>
<keyword evidence="2" id="KW-0285">Flavoprotein</keyword>
<name>A0A8E2DLP9_9APHY</name>
<dbReference type="OrthoDB" id="47494at2759"/>
<evidence type="ECO:0000256" key="2">
    <source>
        <dbReference type="ARBA" id="ARBA00022630"/>
    </source>
</evidence>
<comment type="similarity">
    <text evidence="1">Belongs to the paxM FAD-dependent monooxygenase family.</text>
</comment>
<keyword evidence="8" id="KW-1185">Reference proteome</keyword>
<evidence type="ECO:0000256" key="4">
    <source>
        <dbReference type="ARBA" id="ARBA00023002"/>
    </source>
</evidence>
<dbReference type="Pfam" id="PF01494">
    <property type="entry name" value="FAD_binding_3"/>
    <property type="match status" value="1"/>
</dbReference>
<keyword evidence="3" id="KW-0274">FAD</keyword>
<organism evidence="7 8">
    <name type="scientific">Obba rivulosa</name>
    <dbReference type="NCBI Taxonomy" id="1052685"/>
    <lineage>
        <taxon>Eukaryota</taxon>
        <taxon>Fungi</taxon>
        <taxon>Dikarya</taxon>
        <taxon>Basidiomycota</taxon>
        <taxon>Agaricomycotina</taxon>
        <taxon>Agaricomycetes</taxon>
        <taxon>Polyporales</taxon>
        <taxon>Gelatoporiaceae</taxon>
        <taxon>Obba</taxon>
    </lineage>
</organism>
<proteinExistence type="inferred from homology"/>
<evidence type="ECO:0000259" key="6">
    <source>
        <dbReference type="Pfam" id="PF01494"/>
    </source>
</evidence>
<dbReference type="SUPFAM" id="SSF51905">
    <property type="entry name" value="FAD/NAD(P)-binding domain"/>
    <property type="match status" value="1"/>
</dbReference>
<protein>
    <submittedName>
        <fullName evidence="7">FAD/NAD(P)-binding domain-containing protein</fullName>
    </submittedName>
</protein>
<accession>A0A8E2DLP9</accession>
<dbReference type="GO" id="GO:0071949">
    <property type="term" value="F:FAD binding"/>
    <property type="evidence" value="ECO:0007669"/>
    <property type="project" value="InterPro"/>
</dbReference>
<dbReference type="AlphaFoldDB" id="A0A8E2DLP9"/>
<reference evidence="7 8" key="1">
    <citation type="submission" date="2016-07" db="EMBL/GenBank/DDBJ databases">
        <title>Draft genome of the white-rot fungus Obba rivulosa 3A-2.</title>
        <authorList>
            <consortium name="DOE Joint Genome Institute"/>
            <person name="Miettinen O."/>
            <person name="Riley R."/>
            <person name="Acob R."/>
            <person name="Barry K."/>
            <person name="Cullen D."/>
            <person name="De Vries R."/>
            <person name="Hainaut M."/>
            <person name="Hatakka A."/>
            <person name="Henrissat B."/>
            <person name="Hilden K."/>
            <person name="Kuo R."/>
            <person name="Labutti K."/>
            <person name="Lipzen A."/>
            <person name="Makela M.R."/>
            <person name="Sandor L."/>
            <person name="Spatafora J.W."/>
            <person name="Grigoriev I.V."/>
            <person name="Hibbett D.S."/>
        </authorList>
    </citation>
    <scope>NUCLEOTIDE SEQUENCE [LARGE SCALE GENOMIC DNA]</scope>
    <source>
        <strain evidence="7 8">3A-2</strain>
    </source>
</reference>
<dbReference type="InterPro" id="IPR050493">
    <property type="entry name" value="FAD-dep_Monooxygenase_BioMet"/>
</dbReference>
<keyword evidence="4" id="KW-0560">Oxidoreductase</keyword>
<feature type="domain" description="FAD-binding" evidence="6">
    <location>
        <begin position="113"/>
        <end position="304"/>
    </location>
</feature>
<dbReference type="GO" id="GO:0004497">
    <property type="term" value="F:monooxygenase activity"/>
    <property type="evidence" value="ECO:0007669"/>
    <property type="project" value="UniProtKB-KW"/>
</dbReference>
<gene>
    <name evidence="7" type="ORF">OBBRIDRAFT_865014</name>
</gene>
<evidence type="ECO:0000256" key="1">
    <source>
        <dbReference type="ARBA" id="ARBA00007992"/>
    </source>
</evidence>
<dbReference type="InterPro" id="IPR036188">
    <property type="entry name" value="FAD/NAD-bd_sf"/>
</dbReference>
<dbReference type="InterPro" id="IPR002938">
    <property type="entry name" value="FAD-bd"/>
</dbReference>
<evidence type="ECO:0000256" key="3">
    <source>
        <dbReference type="ARBA" id="ARBA00022827"/>
    </source>
</evidence>
<dbReference type="Proteomes" id="UP000250043">
    <property type="component" value="Unassembled WGS sequence"/>
</dbReference>
<evidence type="ECO:0000313" key="7">
    <source>
        <dbReference type="EMBL" id="OCH92785.1"/>
    </source>
</evidence>
<evidence type="ECO:0000313" key="8">
    <source>
        <dbReference type="Proteomes" id="UP000250043"/>
    </source>
</evidence>
<dbReference type="PANTHER" id="PTHR13789">
    <property type="entry name" value="MONOOXYGENASE"/>
    <property type="match status" value="1"/>
</dbReference>
<evidence type="ECO:0000256" key="5">
    <source>
        <dbReference type="ARBA" id="ARBA00023033"/>
    </source>
</evidence>
<dbReference type="PANTHER" id="PTHR13789:SF309">
    <property type="entry name" value="PUTATIVE (AFU_ORTHOLOGUE AFUA_6G14510)-RELATED"/>
    <property type="match status" value="1"/>
</dbReference>
<keyword evidence="5" id="KW-0503">Monooxygenase</keyword>